<evidence type="ECO:0000313" key="2">
    <source>
        <dbReference type="EMBL" id="AOY11829.1"/>
    </source>
</evidence>
<keyword evidence="3" id="KW-1185">Reference proteome</keyword>
<dbReference type="KEGG" id="vg:54977059"/>
<keyword evidence="1" id="KW-0175">Coiled coil</keyword>
<protein>
    <submittedName>
        <fullName evidence="2">Uncharacterized protein</fullName>
    </submittedName>
</protein>
<gene>
    <name evidence="2" type="primary">PP_00024</name>
</gene>
<dbReference type="EMBL" id="KX774374">
    <property type="protein sequence ID" value="AOY11829.1"/>
    <property type="molecule type" value="Genomic_DNA"/>
</dbReference>
<evidence type="ECO:0000313" key="3">
    <source>
        <dbReference type="Proteomes" id="UP000225897"/>
    </source>
</evidence>
<reference evidence="2 3" key="1">
    <citation type="submission" date="2016-08" db="EMBL/GenBank/DDBJ databases">
        <title>Salinivibrio phage SMHB1.</title>
        <authorList>
            <person name="Olonade I.T."/>
            <person name="van Zyl L.J."/>
            <person name="Trindade M.I."/>
        </authorList>
    </citation>
    <scope>NUCLEOTIDE SEQUENCE [LARGE SCALE GENOMIC DNA]</scope>
</reference>
<dbReference type="GeneID" id="54977059"/>
<dbReference type="Proteomes" id="UP000225897">
    <property type="component" value="Segment"/>
</dbReference>
<evidence type="ECO:0000256" key="1">
    <source>
        <dbReference type="SAM" id="Coils"/>
    </source>
</evidence>
<dbReference type="RefSeq" id="YP_009786966.1">
    <property type="nucleotide sequence ID" value="NC_047775.1"/>
</dbReference>
<sequence>MNYTLLTHNELNLLFDAGADSSAVIAHIDEIETLAVEVNNFYENLLSASNEKAAELEAKRQALLKKIGVNIIGVPFTNHDATLYALDRKLNFTRIEINAQNKES</sequence>
<organism evidence="2 3">
    <name type="scientific">Salinivibrio phage SMHB1</name>
    <dbReference type="NCBI Taxonomy" id="1897436"/>
    <lineage>
        <taxon>Viruses</taxon>
        <taxon>Duplodnaviria</taxon>
        <taxon>Heunggongvirae</taxon>
        <taxon>Uroviricota</taxon>
        <taxon>Caudoviricetes</taxon>
        <taxon>Peduoviridae</taxon>
        <taxon>Playavirus</taxon>
        <taxon>Playavirus SMHB1</taxon>
    </lineage>
</organism>
<accession>A0A1D9C9S4</accession>
<proteinExistence type="predicted"/>
<feature type="coiled-coil region" evidence="1">
    <location>
        <begin position="39"/>
        <end position="66"/>
    </location>
</feature>
<name>A0A1D9C9S4_9CAUD</name>